<dbReference type="AlphaFoldDB" id="A0ABD1IPK2"/>
<name>A0ABD1IPK2_SALDI</name>
<dbReference type="EMBL" id="JBEAFC010000001">
    <property type="protein sequence ID" value="KAL1569823.1"/>
    <property type="molecule type" value="Genomic_DNA"/>
</dbReference>
<gene>
    <name evidence="1" type="ORF">AAHA92_01253</name>
</gene>
<reference evidence="1 2" key="1">
    <citation type="submission" date="2024-06" db="EMBL/GenBank/DDBJ databases">
        <title>A chromosome level genome sequence of Diviner's sage (Salvia divinorum).</title>
        <authorList>
            <person name="Ford S.A."/>
            <person name="Ro D.-K."/>
            <person name="Ness R.W."/>
            <person name="Phillips M.A."/>
        </authorList>
    </citation>
    <scope>NUCLEOTIDE SEQUENCE [LARGE SCALE GENOMIC DNA]</scope>
    <source>
        <strain evidence="1">SAF-2024a</strain>
        <tissue evidence="1">Leaf</tissue>
    </source>
</reference>
<proteinExistence type="predicted"/>
<sequence>MHRTPISAGMAISSALLIDIDNEQWEQVIQMDNNAKFMCNNHGLFERHGNAYSGKTEQQVEALRTSMRL</sequence>
<comment type="caution">
    <text evidence="1">The sequence shown here is derived from an EMBL/GenBank/DDBJ whole genome shotgun (WGS) entry which is preliminary data.</text>
</comment>
<evidence type="ECO:0000313" key="2">
    <source>
        <dbReference type="Proteomes" id="UP001567538"/>
    </source>
</evidence>
<keyword evidence="2" id="KW-1185">Reference proteome</keyword>
<accession>A0ABD1IPK2</accession>
<evidence type="ECO:0000313" key="1">
    <source>
        <dbReference type="EMBL" id="KAL1569823.1"/>
    </source>
</evidence>
<organism evidence="1 2">
    <name type="scientific">Salvia divinorum</name>
    <name type="common">Maria pastora</name>
    <name type="synonym">Diviner's sage</name>
    <dbReference type="NCBI Taxonomy" id="28513"/>
    <lineage>
        <taxon>Eukaryota</taxon>
        <taxon>Viridiplantae</taxon>
        <taxon>Streptophyta</taxon>
        <taxon>Embryophyta</taxon>
        <taxon>Tracheophyta</taxon>
        <taxon>Spermatophyta</taxon>
        <taxon>Magnoliopsida</taxon>
        <taxon>eudicotyledons</taxon>
        <taxon>Gunneridae</taxon>
        <taxon>Pentapetalae</taxon>
        <taxon>asterids</taxon>
        <taxon>lamiids</taxon>
        <taxon>Lamiales</taxon>
        <taxon>Lamiaceae</taxon>
        <taxon>Nepetoideae</taxon>
        <taxon>Mentheae</taxon>
        <taxon>Salviinae</taxon>
        <taxon>Salvia</taxon>
        <taxon>Salvia subgen. Calosphace</taxon>
    </lineage>
</organism>
<protein>
    <submittedName>
        <fullName evidence="1">Uncharacterized protein</fullName>
    </submittedName>
</protein>
<dbReference type="Proteomes" id="UP001567538">
    <property type="component" value="Unassembled WGS sequence"/>
</dbReference>